<reference evidence="2" key="1">
    <citation type="journal article" date="2015" name="Nature">
        <title>Complex archaea that bridge the gap between prokaryotes and eukaryotes.</title>
        <authorList>
            <person name="Spang A."/>
            <person name="Saw J.H."/>
            <person name="Jorgensen S.L."/>
            <person name="Zaremba-Niedzwiedzka K."/>
            <person name="Martijn J."/>
            <person name="Lind A.E."/>
            <person name="van Eijk R."/>
            <person name="Schleper C."/>
            <person name="Guy L."/>
            <person name="Ettema T.J."/>
        </authorList>
    </citation>
    <scope>NUCLEOTIDE SEQUENCE</scope>
</reference>
<comment type="caution">
    <text evidence="2">The sequence shown here is derived from an EMBL/GenBank/DDBJ whole genome shotgun (WGS) entry which is preliminary data.</text>
</comment>
<accession>A0A0F9CGD1</accession>
<dbReference type="AlphaFoldDB" id="A0A0F9CGD1"/>
<evidence type="ECO:0000256" key="1">
    <source>
        <dbReference type="SAM" id="Phobius"/>
    </source>
</evidence>
<name>A0A0F9CGD1_9ZZZZ</name>
<organism evidence="2">
    <name type="scientific">marine sediment metagenome</name>
    <dbReference type="NCBI Taxonomy" id="412755"/>
    <lineage>
        <taxon>unclassified sequences</taxon>
        <taxon>metagenomes</taxon>
        <taxon>ecological metagenomes</taxon>
    </lineage>
</organism>
<sequence>MPPHILPSEILTTCTDGFLYCFALYASTVTGGAFWIFALLAFSISIMMATMRFGAVKAFGFGSFVGMIGGIWFAVLQLIPWWIASAFILIGVIGLALMIISER</sequence>
<feature type="transmembrane region" description="Helical" evidence="1">
    <location>
        <begin position="54"/>
        <end position="75"/>
    </location>
</feature>
<evidence type="ECO:0000313" key="2">
    <source>
        <dbReference type="EMBL" id="KKL04706.1"/>
    </source>
</evidence>
<protein>
    <submittedName>
        <fullName evidence="2">Uncharacterized protein</fullName>
    </submittedName>
</protein>
<feature type="transmembrane region" description="Helical" evidence="1">
    <location>
        <begin position="81"/>
        <end position="100"/>
    </location>
</feature>
<dbReference type="EMBL" id="LAZR01044413">
    <property type="protein sequence ID" value="KKL04706.1"/>
    <property type="molecule type" value="Genomic_DNA"/>
</dbReference>
<feature type="transmembrane region" description="Helical" evidence="1">
    <location>
        <begin position="17"/>
        <end position="42"/>
    </location>
</feature>
<keyword evidence="1" id="KW-1133">Transmembrane helix</keyword>
<keyword evidence="1" id="KW-0472">Membrane</keyword>
<keyword evidence="1" id="KW-0812">Transmembrane</keyword>
<gene>
    <name evidence="2" type="ORF">LCGC14_2613370</name>
</gene>
<proteinExistence type="predicted"/>